<dbReference type="AlphaFoldDB" id="A0A9N7VIJ7"/>
<feature type="region of interest" description="Disordered" evidence="1">
    <location>
        <begin position="45"/>
        <end position="77"/>
    </location>
</feature>
<gene>
    <name evidence="2" type="ORF">PLEPLA_LOCUS40711</name>
</gene>
<protein>
    <submittedName>
        <fullName evidence="2">Uncharacterized protein</fullName>
    </submittedName>
</protein>
<proteinExistence type="predicted"/>
<evidence type="ECO:0000313" key="3">
    <source>
        <dbReference type="Proteomes" id="UP001153269"/>
    </source>
</evidence>
<evidence type="ECO:0000256" key="1">
    <source>
        <dbReference type="SAM" id="MobiDB-lite"/>
    </source>
</evidence>
<organism evidence="2 3">
    <name type="scientific">Pleuronectes platessa</name>
    <name type="common">European plaice</name>
    <dbReference type="NCBI Taxonomy" id="8262"/>
    <lineage>
        <taxon>Eukaryota</taxon>
        <taxon>Metazoa</taxon>
        <taxon>Chordata</taxon>
        <taxon>Craniata</taxon>
        <taxon>Vertebrata</taxon>
        <taxon>Euteleostomi</taxon>
        <taxon>Actinopterygii</taxon>
        <taxon>Neopterygii</taxon>
        <taxon>Teleostei</taxon>
        <taxon>Neoteleostei</taxon>
        <taxon>Acanthomorphata</taxon>
        <taxon>Carangaria</taxon>
        <taxon>Pleuronectiformes</taxon>
        <taxon>Pleuronectoidei</taxon>
        <taxon>Pleuronectidae</taxon>
        <taxon>Pleuronectes</taxon>
    </lineage>
</organism>
<sequence length="204" mass="21090">MVARYGHGCCGFGSSAVSSASAIDEVDEVAMVVYSGVVGLTANGLSPVPPSGYPRETPSAQEDEFAISQPPGTSSLHQTDAAEDVFQDLAANPTGVSASRSASRPPSLTSCFPSFSHSLSNPLLSLSRPPLLAGEGCKSAQSAQVPEERMMPGARTSTHSAFQSLAEVLLMSISGCFLSALGKLSYCYPSSNRASLETALIQLL</sequence>
<accession>A0A9N7VIJ7</accession>
<reference evidence="2" key="1">
    <citation type="submission" date="2020-03" db="EMBL/GenBank/DDBJ databases">
        <authorList>
            <person name="Weist P."/>
        </authorList>
    </citation>
    <scope>NUCLEOTIDE SEQUENCE</scope>
</reference>
<dbReference type="EMBL" id="CADEAL010004150">
    <property type="protein sequence ID" value="CAB1452961.1"/>
    <property type="molecule type" value="Genomic_DNA"/>
</dbReference>
<evidence type="ECO:0000313" key="2">
    <source>
        <dbReference type="EMBL" id="CAB1452961.1"/>
    </source>
</evidence>
<dbReference type="Proteomes" id="UP001153269">
    <property type="component" value="Unassembled WGS sequence"/>
</dbReference>
<comment type="caution">
    <text evidence="2">The sequence shown here is derived from an EMBL/GenBank/DDBJ whole genome shotgun (WGS) entry which is preliminary data.</text>
</comment>
<name>A0A9N7VIJ7_PLEPL</name>
<keyword evidence="3" id="KW-1185">Reference proteome</keyword>